<proteinExistence type="inferred from homology"/>
<evidence type="ECO:0000256" key="4">
    <source>
        <dbReference type="RuleBase" id="RU362057"/>
    </source>
</evidence>
<keyword evidence="3" id="KW-0328">Glycosyltransferase</keyword>
<dbReference type="InterPro" id="IPR002213">
    <property type="entry name" value="UDP_glucos_trans"/>
</dbReference>
<dbReference type="CDD" id="cd03784">
    <property type="entry name" value="GT1_Gtf-like"/>
    <property type="match status" value="1"/>
</dbReference>
<organism evidence="5 6">
    <name type="scientific">Datura stramonium</name>
    <name type="common">Jimsonweed</name>
    <name type="synonym">Common thornapple</name>
    <dbReference type="NCBI Taxonomy" id="4076"/>
    <lineage>
        <taxon>Eukaryota</taxon>
        <taxon>Viridiplantae</taxon>
        <taxon>Streptophyta</taxon>
        <taxon>Embryophyta</taxon>
        <taxon>Tracheophyta</taxon>
        <taxon>Spermatophyta</taxon>
        <taxon>Magnoliopsida</taxon>
        <taxon>eudicotyledons</taxon>
        <taxon>Gunneridae</taxon>
        <taxon>Pentapetalae</taxon>
        <taxon>asterids</taxon>
        <taxon>lamiids</taxon>
        <taxon>Solanales</taxon>
        <taxon>Solanaceae</taxon>
        <taxon>Solanoideae</taxon>
        <taxon>Datureae</taxon>
        <taxon>Datura</taxon>
    </lineage>
</organism>
<dbReference type="EC" id="2.4.1.-" evidence="4"/>
<evidence type="ECO:0000256" key="1">
    <source>
        <dbReference type="ARBA" id="ARBA00009995"/>
    </source>
</evidence>
<dbReference type="InterPro" id="IPR035595">
    <property type="entry name" value="UDP_glycos_trans_CS"/>
</dbReference>
<dbReference type="SUPFAM" id="SSF53756">
    <property type="entry name" value="UDP-Glycosyltransferase/glycogen phosphorylase"/>
    <property type="match status" value="1"/>
</dbReference>
<comment type="caution">
    <text evidence="5">The sequence shown here is derived from an EMBL/GenBank/DDBJ whole genome shotgun (WGS) entry which is preliminary data.</text>
</comment>
<sequence>MNMIWVSKLEITGSIYQDETSIRVQEIKLRMSVPHVLIFPLPLQGPVNCMLKLAELLCLNQDIHVTFLNTEHIQQRLLNCTDVQIRFEKYPNFKFLTVPDGLPEDNPRNGDQIRKIIEGIEEVSSPLFREMVTCASTTEKPLTCLIVDGIFTFALDVAQQAGIPLLYFDTISPCGLWTYLSVPKLIEAGEIPFKGNDLDALVNSVPGMEGFMRRRDLPSFCRAPNLDSRIIQLVIKEGKHIVQAQGLIFNTFEALEGSILSQFRALCPNIYTIGPLHSQMKAKLASQCLPKTATSNSLWKEDMSCMDWLDEQPNKSVLFVSIGSLATMSKAQFFEFWYGLVNSKTRFLWVQRPGSITSLEEDDINAPRELSESTKERGCIVSWAPQEEVLAHPSIGGFLTHSGWNSTLESIAEGVPMICWPYFVDQQVNSRHIGEVWKLGLDMKDVCDRVTIERMVRELMEVRKIEFLERAKQMSNLAIASVGEGGSSYQGLDRLIEDIRLMKI</sequence>
<dbReference type="PANTHER" id="PTHR11926">
    <property type="entry name" value="GLUCOSYL/GLUCURONOSYL TRANSFERASES"/>
    <property type="match status" value="1"/>
</dbReference>
<evidence type="ECO:0000256" key="2">
    <source>
        <dbReference type="ARBA" id="ARBA00022679"/>
    </source>
</evidence>
<dbReference type="Pfam" id="PF00201">
    <property type="entry name" value="UDPGT"/>
    <property type="match status" value="1"/>
</dbReference>
<accession>A0ABS8S4W9</accession>
<dbReference type="EMBL" id="JACEIK010000289">
    <property type="protein sequence ID" value="MCD7454173.1"/>
    <property type="molecule type" value="Genomic_DNA"/>
</dbReference>
<evidence type="ECO:0000313" key="6">
    <source>
        <dbReference type="Proteomes" id="UP000823775"/>
    </source>
</evidence>
<keyword evidence="6" id="KW-1185">Reference proteome</keyword>
<gene>
    <name evidence="5" type="ORF">HAX54_023760</name>
</gene>
<keyword evidence="2 3" id="KW-0808">Transferase</keyword>
<dbReference type="Proteomes" id="UP000823775">
    <property type="component" value="Unassembled WGS sequence"/>
</dbReference>
<evidence type="ECO:0000313" key="5">
    <source>
        <dbReference type="EMBL" id="MCD7454173.1"/>
    </source>
</evidence>
<dbReference type="PROSITE" id="PS00375">
    <property type="entry name" value="UDPGT"/>
    <property type="match status" value="1"/>
</dbReference>
<dbReference type="PANTHER" id="PTHR11926:SF1392">
    <property type="entry name" value="GLYCOSYLTRANSFERASE"/>
    <property type="match status" value="1"/>
</dbReference>
<reference evidence="5 6" key="1">
    <citation type="journal article" date="2021" name="BMC Genomics">
        <title>Datura genome reveals duplications of psychoactive alkaloid biosynthetic genes and high mutation rate following tissue culture.</title>
        <authorList>
            <person name="Rajewski A."/>
            <person name="Carter-House D."/>
            <person name="Stajich J."/>
            <person name="Litt A."/>
        </authorList>
    </citation>
    <scope>NUCLEOTIDE SEQUENCE [LARGE SCALE GENOMIC DNA]</scope>
    <source>
        <strain evidence="5">AR-01</strain>
    </source>
</reference>
<protein>
    <recommendedName>
        <fullName evidence="4">Glycosyltransferase</fullName>
        <ecNumber evidence="4">2.4.1.-</ecNumber>
    </recommendedName>
</protein>
<dbReference type="Gene3D" id="3.40.50.2000">
    <property type="entry name" value="Glycogen Phosphorylase B"/>
    <property type="match status" value="2"/>
</dbReference>
<name>A0ABS8S4W9_DATST</name>
<comment type="similarity">
    <text evidence="1 3">Belongs to the UDP-glycosyltransferase family.</text>
</comment>
<evidence type="ECO:0000256" key="3">
    <source>
        <dbReference type="RuleBase" id="RU003718"/>
    </source>
</evidence>